<dbReference type="GO" id="GO:0090313">
    <property type="term" value="P:regulation of protein targeting to membrane"/>
    <property type="evidence" value="ECO:0007669"/>
    <property type="project" value="TreeGrafter"/>
</dbReference>
<dbReference type="InterPro" id="IPR052894">
    <property type="entry name" value="AsmA-related"/>
</dbReference>
<feature type="region of interest" description="Disordered" evidence="1">
    <location>
        <begin position="659"/>
        <end position="681"/>
    </location>
</feature>
<reference evidence="4" key="2">
    <citation type="submission" date="2014-11" db="EMBL/GenBank/DDBJ databases">
        <title>Draft genome sequence of Hydrogenophaga intermedia S1.</title>
        <authorList>
            <person name="Gan H.M."/>
            <person name="Chew T.H."/>
            <person name="Stolz A."/>
        </authorList>
    </citation>
    <scope>NUCLEOTIDE SEQUENCE [LARGE SCALE GENOMIC DNA]</scope>
    <source>
        <strain evidence="4">S1</strain>
    </source>
</reference>
<evidence type="ECO:0000259" key="2">
    <source>
        <dbReference type="Pfam" id="PF05170"/>
    </source>
</evidence>
<dbReference type="EMBL" id="CCAE010000019">
    <property type="protein sequence ID" value="CDN88133.1"/>
    <property type="molecule type" value="Genomic_DNA"/>
</dbReference>
<evidence type="ECO:0000313" key="3">
    <source>
        <dbReference type="EMBL" id="CDN88133.1"/>
    </source>
</evidence>
<dbReference type="PANTHER" id="PTHR30441">
    <property type="entry name" value="DUF748 DOMAIN-CONTAINING PROTEIN"/>
    <property type="match status" value="1"/>
</dbReference>
<organism evidence="3 4">
    <name type="scientific">Hydrogenophaga intermedia</name>
    <dbReference type="NCBI Taxonomy" id="65786"/>
    <lineage>
        <taxon>Bacteria</taxon>
        <taxon>Pseudomonadati</taxon>
        <taxon>Pseudomonadota</taxon>
        <taxon>Betaproteobacteria</taxon>
        <taxon>Burkholderiales</taxon>
        <taxon>Comamonadaceae</taxon>
        <taxon>Hydrogenophaga</taxon>
    </lineage>
</organism>
<feature type="domain" description="AsmA" evidence="2">
    <location>
        <begin position="310"/>
        <end position="571"/>
    </location>
</feature>
<sequence length="681" mass="73289">MSRRWRGLVWAGAAVVVLLTGLMVAEWSGWPFLRGPIESAASRNAAVPVQLQGRFRVHLLWRPRVEVEHLNIASAERFGAPHLLDARGVSLAWRWRDVWRWQRGERLRLQALQADTLDARLVRVDDGSANWQLGAREPRPEEAEAEPLGGLPRFGSLVIGQGRIDWKDPVADVDLDIRLRGREGEAEAATSAGYEATANGRYRAMPLKLQVRAGSTLPLLQDPDTATDAPWVPVRVEGTVASSRLLFDGQAAALLGTPRLQGALELQGRSLAAVGEPLGITLPQTPPFDLRGTLSQDAGVWRLQATRANVGTSRLAGDLRFHQLERPRRLIGELTGKKLAFADLGPAIGASDGAKGGAKGDVKEEAKKDAKEVGARSTSTTPRRVLPQRRFDLPSLTVMDADVRVAINEVDFGTPAMAPLSDLLTRVRLNAGVLRLDELEAKVAGGRFAGMTQLDATVRPAKWEAKLDVAGVDVANWVRGLRREEASPYLTGVLFAKLNVQGAGSSTAEILGSLDGPIDLRLRDGTMSYLVTEAMGLDLAQALGVVITGDKPLPLRCARFDLLARDGVIEPRLAVLDNRDSTVRINGQVNLNDESMALRLVTQPKDWSPLSLRTPVTVTGTLGDPDIGIEGRKLAGRVIGAIALGAAAGPAAAVIPLVERGQKPEGDPCDPKAAAPLEKKR</sequence>
<feature type="region of interest" description="Disordered" evidence="1">
    <location>
        <begin position="352"/>
        <end position="382"/>
    </location>
</feature>
<proteinExistence type="predicted"/>
<dbReference type="AlphaFoldDB" id="A0A1L1PJJ8"/>
<evidence type="ECO:0000313" key="4">
    <source>
        <dbReference type="Proteomes" id="UP000028878"/>
    </source>
</evidence>
<reference evidence="4" key="1">
    <citation type="submission" date="2014-02" db="EMBL/GenBank/DDBJ databases">
        <authorList>
            <person name="Gan H."/>
        </authorList>
    </citation>
    <scope>NUCLEOTIDE SEQUENCE [LARGE SCALE GENOMIC DNA]</scope>
    <source>
        <strain evidence="4">S1</strain>
    </source>
</reference>
<dbReference type="InterPro" id="IPR007844">
    <property type="entry name" value="AsmA"/>
</dbReference>
<evidence type="ECO:0000256" key="1">
    <source>
        <dbReference type="SAM" id="MobiDB-lite"/>
    </source>
</evidence>
<accession>A0A1L1PJJ8</accession>
<dbReference type="GO" id="GO:0005886">
    <property type="term" value="C:plasma membrane"/>
    <property type="evidence" value="ECO:0007669"/>
    <property type="project" value="TreeGrafter"/>
</dbReference>
<name>A0A1L1PJJ8_HYDIT</name>
<protein>
    <submittedName>
        <fullName evidence="3">AsmA</fullName>
    </submittedName>
</protein>
<keyword evidence="4" id="KW-1185">Reference proteome</keyword>
<feature type="compositionally biased region" description="Basic and acidic residues" evidence="1">
    <location>
        <begin position="358"/>
        <end position="374"/>
    </location>
</feature>
<dbReference type="Pfam" id="PF05170">
    <property type="entry name" value="AsmA"/>
    <property type="match status" value="1"/>
</dbReference>
<dbReference type="RefSeq" id="WP_009520259.1">
    <property type="nucleotide sequence ID" value="NZ_CCAE010000019.1"/>
</dbReference>
<gene>
    <name evidence="3" type="ORF">BN948_02565</name>
</gene>
<feature type="compositionally biased region" description="Basic and acidic residues" evidence="1">
    <location>
        <begin position="660"/>
        <end position="670"/>
    </location>
</feature>
<dbReference type="PANTHER" id="PTHR30441:SF4">
    <property type="entry name" value="PROTEIN ASMA"/>
    <property type="match status" value="1"/>
</dbReference>
<dbReference type="Proteomes" id="UP000028878">
    <property type="component" value="Unassembled WGS sequence"/>
</dbReference>